<name>A0ACC2V695_9TREE</name>
<comment type="caution">
    <text evidence="1">The sequence shown here is derived from an EMBL/GenBank/DDBJ whole genome shotgun (WGS) entry which is preliminary data.</text>
</comment>
<accession>A0ACC2V695</accession>
<evidence type="ECO:0000313" key="2">
    <source>
        <dbReference type="Proteomes" id="UP001227268"/>
    </source>
</evidence>
<proteinExistence type="predicted"/>
<reference evidence="1" key="1">
    <citation type="submission" date="2023-04" db="EMBL/GenBank/DDBJ databases">
        <title>Draft Genome sequencing of Naganishia species isolated from polar environments using Oxford Nanopore Technology.</title>
        <authorList>
            <person name="Leo P."/>
            <person name="Venkateswaran K."/>
        </authorList>
    </citation>
    <scope>NUCLEOTIDE SEQUENCE</scope>
    <source>
        <strain evidence="1">MNA-CCFEE 5423</strain>
    </source>
</reference>
<dbReference type="EMBL" id="JASBWT010000025">
    <property type="protein sequence ID" value="KAJ9094440.1"/>
    <property type="molecule type" value="Genomic_DNA"/>
</dbReference>
<sequence>MVEYAQEAVKQGSAAVGLRSKTHAVLLTLKRSTGELASYQKKMIKIDDHVGVAIAGLTSDARVLRLDSNGAQANTQQYGKRPYGVGFLVIGKDETGPHLFEFSPAGITYEYHAHSIGARSQSAKTYLEEHHAEYEDCSLDELIQHGLSALRDTLQQDKTLTMKNTSIGIIGPATSTVTGATTSKKTNFRVLDDEAVEPYLREMRIRRGEPESGEVKEEEETQAEAQGTEAAAGDATAGGNAAAASDGDGDGDVQMQE</sequence>
<keyword evidence="2" id="KW-1185">Reference proteome</keyword>
<organism evidence="1 2">
    <name type="scientific">Naganishia friedmannii</name>
    <dbReference type="NCBI Taxonomy" id="89922"/>
    <lineage>
        <taxon>Eukaryota</taxon>
        <taxon>Fungi</taxon>
        <taxon>Dikarya</taxon>
        <taxon>Basidiomycota</taxon>
        <taxon>Agaricomycotina</taxon>
        <taxon>Tremellomycetes</taxon>
        <taxon>Filobasidiales</taxon>
        <taxon>Filobasidiaceae</taxon>
        <taxon>Naganishia</taxon>
    </lineage>
</organism>
<dbReference type="Proteomes" id="UP001227268">
    <property type="component" value="Unassembled WGS sequence"/>
</dbReference>
<evidence type="ECO:0000313" key="1">
    <source>
        <dbReference type="EMBL" id="KAJ9094440.1"/>
    </source>
</evidence>
<protein>
    <submittedName>
        <fullName evidence="1">Uncharacterized protein</fullName>
    </submittedName>
</protein>
<gene>
    <name evidence="1" type="ORF">QFC21_005979</name>
</gene>